<keyword evidence="4" id="KW-1185">Reference proteome</keyword>
<dbReference type="InterPro" id="IPR044855">
    <property type="entry name" value="CoA-Trfase_III_dom3_sf"/>
</dbReference>
<evidence type="ECO:0000313" key="4">
    <source>
        <dbReference type="Proteomes" id="UP001494902"/>
    </source>
</evidence>
<dbReference type="Pfam" id="PF02515">
    <property type="entry name" value="CoA_transf_3"/>
    <property type="match status" value="1"/>
</dbReference>
<organism evidence="3 4">
    <name type="scientific">Pseudonocardia nematodicida</name>
    <dbReference type="NCBI Taxonomy" id="1206997"/>
    <lineage>
        <taxon>Bacteria</taxon>
        <taxon>Bacillati</taxon>
        <taxon>Actinomycetota</taxon>
        <taxon>Actinomycetes</taxon>
        <taxon>Pseudonocardiales</taxon>
        <taxon>Pseudonocardiaceae</taxon>
        <taxon>Pseudonocardia</taxon>
    </lineage>
</organism>
<comment type="caution">
    <text evidence="3">The sequence shown here is derived from an EMBL/GenBank/DDBJ whole genome shotgun (WGS) entry which is preliminary data.</text>
</comment>
<dbReference type="InterPro" id="IPR050483">
    <property type="entry name" value="CoA-transferase_III_domain"/>
</dbReference>
<dbReference type="Gene3D" id="3.30.1540.10">
    <property type="entry name" value="formyl-coa transferase, domain 3"/>
    <property type="match status" value="1"/>
</dbReference>
<dbReference type="PANTHER" id="PTHR48207:SF4">
    <property type="entry name" value="BLL6097 PROTEIN"/>
    <property type="match status" value="1"/>
</dbReference>
<dbReference type="EMBL" id="JBEDNQ010000002">
    <property type="protein sequence ID" value="MEQ3550045.1"/>
    <property type="molecule type" value="Genomic_DNA"/>
</dbReference>
<evidence type="ECO:0000256" key="2">
    <source>
        <dbReference type="SAM" id="MobiDB-lite"/>
    </source>
</evidence>
<dbReference type="PANTHER" id="PTHR48207">
    <property type="entry name" value="SUCCINATE--HYDROXYMETHYLGLUTARATE COA-TRANSFERASE"/>
    <property type="match status" value="1"/>
</dbReference>
<feature type="region of interest" description="Disordered" evidence="2">
    <location>
        <begin position="48"/>
        <end position="67"/>
    </location>
</feature>
<dbReference type="GO" id="GO:0016740">
    <property type="term" value="F:transferase activity"/>
    <property type="evidence" value="ECO:0007669"/>
    <property type="project" value="UniProtKB-KW"/>
</dbReference>
<gene>
    <name evidence="3" type="ORF">WIS52_06140</name>
</gene>
<evidence type="ECO:0000256" key="1">
    <source>
        <dbReference type="ARBA" id="ARBA00022679"/>
    </source>
</evidence>
<dbReference type="Gene3D" id="3.40.50.10540">
    <property type="entry name" value="Crotonobetainyl-coa:carnitine coa-transferase, domain 1"/>
    <property type="match status" value="1"/>
</dbReference>
<evidence type="ECO:0000313" key="3">
    <source>
        <dbReference type="EMBL" id="MEQ3550045.1"/>
    </source>
</evidence>
<dbReference type="InterPro" id="IPR003673">
    <property type="entry name" value="CoA-Trfase_fam_III"/>
</dbReference>
<proteinExistence type="predicted"/>
<dbReference type="SUPFAM" id="SSF89796">
    <property type="entry name" value="CoA-transferase family III (CaiB/BaiF)"/>
    <property type="match status" value="1"/>
</dbReference>
<reference evidence="3 4" key="1">
    <citation type="submission" date="2024-03" db="EMBL/GenBank/DDBJ databases">
        <title>Draft genome sequence of Pseudonocardia nematodicida JCM 31783.</title>
        <authorList>
            <person name="Butdee W."/>
            <person name="Duangmal K."/>
        </authorList>
    </citation>
    <scope>NUCLEOTIDE SEQUENCE [LARGE SCALE GENOMIC DNA]</scope>
    <source>
        <strain evidence="3 4">JCM 31783</strain>
    </source>
</reference>
<keyword evidence="1 3" id="KW-0808">Transferase</keyword>
<dbReference type="InterPro" id="IPR023606">
    <property type="entry name" value="CoA-Trfase_III_dom_1_sf"/>
</dbReference>
<accession>A0ABV1K6E0</accession>
<dbReference type="RefSeq" id="WP_349297130.1">
    <property type="nucleotide sequence ID" value="NZ_JBEDNQ010000002.1"/>
</dbReference>
<dbReference type="EC" id="2.8.3.-" evidence="3"/>
<sequence>MAQPSANGTAPGGALADLRIVDLTQVMAGPFCTMVLADLGADVIKVENPEEGDQTRRSWGRPAPGRDSRAFMALNRNKRSVTLDLKTADGVARLKDLVADADVVVENFRPGVAARLGVDHAALSAVNPALIYASISGFGQDGPYSSRPGYDLIAQAMGGVMSVTGEPDGRPVKCGLPLGDLGAGLFTAIGILSAWNWRRRSGEGQYLETSLFESVVALSVWESVEYWGTGNVPGPLGSAHRINAPYQALATKDGYVTVGANNQRLWRRMCEAIGEPELADDPRFATNMDRLENLPALVTHLEARLAEADTDTWVETLLDHGVPAGPIQDYRQVLDEDPHLAARGMVTQVEHPLEGIMKLVANPIRLTATPPDIRRHPPRLGEHVDEVLGARTGEAGA</sequence>
<name>A0ABV1K6E0_9PSEU</name>
<protein>
    <submittedName>
        <fullName evidence="3">CoA transferase</fullName>
        <ecNumber evidence="3">2.8.3.-</ecNumber>
    </submittedName>
</protein>
<dbReference type="Proteomes" id="UP001494902">
    <property type="component" value="Unassembled WGS sequence"/>
</dbReference>